<gene>
    <name evidence="2" type="ORF">EMUR_04065</name>
</gene>
<name>V9RA62_9RICK</name>
<dbReference type="HOGENOM" id="CLU_577136_0_0_5"/>
<dbReference type="Proteomes" id="UP000018689">
    <property type="component" value="Chromosome"/>
</dbReference>
<dbReference type="EMBL" id="CP006917">
    <property type="protein sequence ID" value="AHC39761.1"/>
    <property type="molecule type" value="Genomic_DNA"/>
</dbReference>
<feature type="region of interest" description="Disordered" evidence="1">
    <location>
        <begin position="375"/>
        <end position="397"/>
    </location>
</feature>
<proteinExistence type="predicted"/>
<evidence type="ECO:0000313" key="3">
    <source>
        <dbReference type="Proteomes" id="UP000018689"/>
    </source>
</evidence>
<keyword evidence="3" id="KW-1185">Reference proteome</keyword>
<feature type="compositionally biased region" description="Basic residues" evidence="1">
    <location>
        <begin position="384"/>
        <end position="397"/>
    </location>
</feature>
<reference evidence="2 3" key="1">
    <citation type="journal article" date="2014" name="Genome Announc.">
        <title>Complete Genome Sequence of Ehrlichia muris Strain AS145T, a Model Monocytotropic Ehrlichia Strain.</title>
        <authorList>
            <person name="Thirumalapura N.R."/>
            <person name="Qin X."/>
            <person name="Kuriakose J.A."/>
            <person name="Walker D.H."/>
        </authorList>
    </citation>
    <scope>NUCLEOTIDE SEQUENCE [LARGE SCALE GENOMIC DNA]</scope>
    <source>
        <strain evidence="3">AS154</strain>
    </source>
</reference>
<protein>
    <submittedName>
        <fullName evidence="2">Uncharacterized protein</fullName>
    </submittedName>
</protein>
<sequence length="397" mass="47436">MYQRKQSFENYNTHSESRDKILEILSTDPLNLLLVIVSQICNVPITDNKTYRYYSIIQSYTNKAYTKIQDKKVKLLLKLWFKELIHKISDRIIIFPEDQKIIDRILNKLFNKFKNINPNQQIKHTLFNKFRKIILKSDVNLELKEFFQSHAVNILNLITYTSEITSEITSAINNPDATLLVACHGITKMHSKDYPNVPISEKIRYLYQHIMNIPPINLKTALKLFPKQHIVFSIQNKLLYRRIELKNYQNKTEKFLRHQYPWYSITNKINQIIHTYIIKPRIMKKIEILKRIEYAFTESVAYGDTVFFFKQLQVIRQDTNISWNPYYKDIKILVRSLNDMAPCTQNIMTTKEFIGNIKVYTEHEHAINHIKNKKREQITPENKKPHKSNIIKKQKKF</sequence>
<accession>V9RA62</accession>
<organism evidence="2 3">
    <name type="scientific">Ehrlichia muris AS145</name>
    <dbReference type="NCBI Taxonomy" id="1423892"/>
    <lineage>
        <taxon>Bacteria</taxon>
        <taxon>Pseudomonadati</taxon>
        <taxon>Pseudomonadota</taxon>
        <taxon>Alphaproteobacteria</taxon>
        <taxon>Rickettsiales</taxon>
        <taxon>Anaplasmataceae</taxon>
        <taxon>Ehrlichia</taxon>
    </lineage>
</organism>
<evidence type="ECO:0000256" key="1">
    <source>
        <dbReference type="SAM" id="MobiDB-lite"/>
    </source>
</evidence>
<dbReference type="KEGG" id="emr:EMUR_04065"/>
<dbReference type="AlphaFoldDB" id="V9RA62"/>
<dbReference type="RefSeq" id="WP_024072391.1">
    <property type="nucleotide sequence ID" value="NC_023063.1"/>
</dbReference>
<evidence type="ECO:0000313" key="2">
    <source>
        <dbReference type="EMBL" id="AHC39761.1"/>
    </source>
</evidence>
<dbReference type="PATRIC" id="fig|1423892.3.peg.832"/>